<gene>
    <name evidence="2" type="ORF">Bcop_2036</name>
</gene>
<keyword evidence="1" id="KW-0472">Membrane</keyword>
<dbReference type="AlphaFoldDB" id="F3ZSW9"/>
<accession>F3ZSW9</accession>
<feature type="transmembrane region" description="Helical" evidence="1">
    <location>
        <begin position="7"/>
        <end position="25"/>
    </location>
</feature>
<evidence type="ECO:0000313" key="3">
    <source>
        <dbReference type="Proteomes" id="UP000018439"/>
    </source>
</evidence>
<keyword evidence="1" id="KW-1133">Transmembrane helix</keyword>
<sequence>MYKFSKLIYALLLVVLIVWLLPWFYEFALFKPESSPFTLYSRVIDDFVFTEVNAENQLIRKDSKGNEYTAKEFDNILPLFYARQLVADARFPDSITGVPVSPQEVQIHNFVFRSTPSEINKPSKGLYFLLEAMSGRVDLSMPSDVFRITSSGIEFVEMENNAIDKEKSKLFTDLMLKKDFVFPAKLIEGNPSTRKDYDEGYLLTDQENKLYHLKMLQGKPYLRVINLPEGLKLTKLFVTEFRGKRTLGLLVDEQHKLYALTPDYSIKQVEVPSFDPNKEVITLFGNLFHWTVQITGEGADRFYAIDAKDYTLIREYIYKAKNDSFADKYRNVLMPIRLTFTSGYDKFVKPRINE</sequence>
<dbReference type="InterPro" id="IPR032333">
    <property type="entry name" value="DUF4857"/>
</dbReference>
<evidence type="ECO:0008006" key="4">
    <source>
        <dbReference type="Google" id="ProtNLM"/>
    </source>
</evidence>
<keyword evidence="3" id="KW-1185">Reference proteome</keyword>
<dbReference type="Proteomes" id="UP000018439">
    <property type="component" value="Chromosome"/>
</dbReference>
<organism evidence="2 3">
    <name type="scientific">Bacteroides coprosuis DSM 18011</name>
    <dbReference type="NCBI Taxonomy" id="679937"/>
    <lineage>
        <taxon>Bacteria</taxon>
        <taxon>Pseudomonadati</taxon>
        <taxon>Bacteroidota</taxon>
        <taxon>Bacteroidia</taxon>
        <taxon>Bacteroidales</taxon>
        <taxon>Bacteroidaceae</taxon>
        <taxon>Bacteroides</taxon>
    </lineage>
</organism>
<name>F3ZSW9_9BACE</name>
<reference evidence="2 3" key="1">
    <citation type="journal article" date="2011" name="Stand. Genomic Sci.">
        <title>Non-contiguous finished genome sequence of Bacteroides coprosuis type strain (PC139).</title>
        <authorList>
            <person name="Land M."/>
            <person name="Held B."/>
            <person name="Gronow S."/>
            <person name="Abt B."/>
            <person name="Lucas S."/>
            <person name="Del Rio T.G."/>
            <person name="Nolan M."/>
            <person name="Tice H."/>
            <person name="Cheng J.F."/>
            <person name="Pitluck S."/>
            <person name="Liolios K."/>
            <person name="Pagani I."/>
            <person name="Ivanova N."/>
            <person name="Mavromatis K."/>
            <person name="Mikhailova N."/>
            <person name="Pati A."/>
            <person name="Tapia R."/>
            <person name="Han C."/>
            <person name="Goodwin L."/>
            <person name="Chen A."/>
            <person name="Palaniappan K."/>
            <person name="Hauser L."/>
            <person name="Brambilla E.M."/>
            <person name="Rohde M."/>
            <person name="Goker M."/>
            <person name="Detter J.C."/>
            <person name="Woyke T."/>
            <person name="Bristow J."/>
            <person name="Eisen J.A."/>
            <person name="Markowitz V."/>
            <person name="Hugenholtz P."/>
            <person name="Kyrpides N.C."/>
            <person name="Klenk H.P."/>
            <person name="Lapidus A."/>
        </authorList>
    </citation>
    <scope>NUCLEOTIDE SEQUENCE [LARGE SCALE GENOMIC DNA]</scope>
    <source>
        <strain evidence="2 3">DSM 18011</strain>
    </source>
</reference>
<evidence type="ECO:0000256" key="1">
    <source>
        <dbReference type="SAM" id="Phobius"/>
    </source>
</evidence>
<dbReference type="Pfam" id="PF16149">
    <property type="entry name" value="DUF4857"/>
    <property type="match status" value="1"/>
</dbReference>
<dbReference type="eggNOG" id="ENOG502Z8VZ">
    <property type="taxonomic scope" value="Bacteria"/>
</dbReference>
<dbReference type="STRING" id="679937.Bcop_2036"/>
<dbReference type="OrthoDB" id="5365245at2"/>
<dbReference type="EMBL" id="CM001167">
    <property type="protein sequence ID" value="EGJ72210.1"/>
    <property type="molecule type" value="Genomic_DNA"/>
</dbReference>
<proteinExistence type="predicted"/>
<protein>
    <recommendedName>
        <fullName evidence="4">DUF4857 domain-containing protein</fullName>
    </recommendedName>
</protein>
<dbReference type="HOGENOM" id="CLU_053148_0_0_10"/>
<evidence type="ECO:0000313" key="2">
    <source>
        <dbReference type="EMBL" id="EGJ72210.1"/>
    </source>
</evidence>
<keyword evidence="1" id="KW-0812">Transmembrane</keyword>